<proteinExistence type="predicted"/>
<organism evidence="2 3">
    <name type="scientific">Caenorhabditis nigoni</name>
    <dbReference type="NCBI Taxonomy" id="1611254"/>
    <lineage>
        <taxon>Eukaryota</taxon>
        <taxon>Metazoa</taxon>
        <taxon>Ecdysozoa</taxon>
        <taxon>Nematoda</taxon>
        <taxon>Chromadorea</taxon>
        <taxon>Rhabditida</taxon>
        <taxon>Rhabditina</taxon>
        <taxon>Rhabditomorpha</taxon>
        <taxon>Rhabditoidea</taxon>
        <taxon>Rhabditidae</taxon>
        <taxon>Peloderinae</taxon>
        <taxon>Caenorhabditis</taxon>
    </lineage>
</organism>
<protein>
    <recommendedName>
        <fullName evidence="4">G-protein coupled receptors family 1 profile domain-containing protein</fullName>
    </recommendedName>
</protein>
<feature type="transmembrane region" description="Helical" evidence="1">
    <location>
        <begin position="7"/>
        <end position="31"/>
    </location>
</feature>
<dbReference type="PANTHER" id="PTHR23018:SF10">
    <property type="entry name" value="G_PROTEIN_RECEP_F1_2 DOMAIN-CONTAINING PROTEIN-RELATED"/>
    <property type="match status" value="1"/>
</dbReference>
<dbReference type="SUPFAM" id="SSF81321">
    <property type="entry name" value="Family A G protein-coupled receptor-like"/>
    <property type="match status" value="1"/>
</dbReference>
<feature type="transmembrane region" description="Helical" evidence="1">
    <location>
        <begin position="55"/>
        <end position="74"/>
    </location>
</feature>
<keyword evidence="1" id="KW-0812">Transmembrane</keyword>
<dbReference type="InterPro" id="IPR005047">
    <property type="entry name" value="7TM_GPCR_serpentine_rcpt_Srxa"/>
</dbReference>
<keyword evidence="1" id="KW-0472">Membrane</keyword>
<dbReference type="OrthoDB" id="5823722at2759"/>
<feature type="transmembrane region" description="Helical" evidence="1">
    <location>
        <begin position="86"/>
        <end position="106"/>
    </location>
</feature>
<dbReference type="Gene3D" id="1.20.1070.10">
    <property type="entry name" value="Rhodopsin 7-helix transmembrane proteins"/>
    <property type="match status" value="1"/>
</dbReference>
<name>A0A2G5T032_9PELO</name>
<dbReference type="EMBL" id="PDUG01000006">
    <property type="protein sequence ID" value="PIC20582.1"/>
    <property type="molecule type" value="Genomic_DNA"/>
</dbReference>
<feature type="transmembrane region" description="Helical" evidence="1">
    <location>
        <begin position="245"/>
        <end position="264"/>
    </location>
</feature>
<gene>
    <name evidence="2" type="primary">Cnig_chr_X.g25730</name>
    <name evidence="2" type="ORF">B9Z55_025730</name>
</gene>
<comment type="caution">
    <text evidence="2">The sequence shown here is derived from an EMBL/GenBank/DDBJ whole genome shotgun (WGS) entry which is preliminary data.</text>
</comment>
<sequence>MMPIPYMTVLGLSGCLVTVFMSNNMIVYMVLSPENYEEYLKAFGREATMGSTFSYLYSIVITGLMTVNRVVIVVSPLSGHFSTQRIFIYSGILAVLVFITLLIPYFSDCSITFSLNRLSFISACAPNKHWITAFQNTYAIVIPLSCMVINMGIVFHVRFKRQKTYERIKNWYYNFRSQVQPITSSNTSTSSTSISSQQKNKKDFTMMRQTFSVAIFLSIYELGALITRIFPNAYQWFPEGFRDGYFYFRMESIALMNYFIYYLHTPLSRRMIRRFLRLKVPSDAPITLATVNQPKKVTSSPTVLIIN</sequence>
<evidence type="ECO:0000256" key="1">
    <source>
        <dbReference type="SAM" id="Phobius"/>
    </source>
</evidence>
<dbReference type="PANTHER" id="PTHR23018">
    <property type="entry name" value="SERPENTINE RECEPTOR, CLASS XA-RELATED"/>
    <property type="match status" value="1"/>
</dbReference>
<dbReference type="Proteomes" id="UP000230233">
    <property type="component" value="Chromosome X"/>
</dbReference>
<feature type="transmembrane region" description="Helical" evidence="1">
    <location>
        <begin position="138"/>
        <end position="159"/>
    </location>
</feature>
<dbReference type="Pfam" id="PF03383">
    <property type="entry name" value="Serpentine_r_xa"/>
    <property type="match status" value="1"/>
</dbReference>
<reference evidence="3" key="1">
    <citation type="submission" date="2017-10" db="EMBL/GenBank/DDBJ databases">
        <title>Rapid genome shrinkage in a self-fertile nematode reveals novel sperm competition proteins.</title>
        <authorList>
            <person name="Yin D."/>
            <person name="Schwarz E.M."/>
            <person name="Thomas C.G."/>
            <person name="Felde R.L."/>
            <person name="Korf I.F."/>
            <person name="Cutter A.D."/>
            <person name="Schartner C.M."/>
            <person name="Ralston E.J."/>
            <person name="Meyer B.J."/>
            <person name="Haag E.S."/>
        </authorList>
    </citation>
    <scope>NUCLEOTIDE SEQUENCE [LARGE SCALE GENOMIC DNA]</scope>
    <source>
        <strain evidence="3">JU1422</strain>
    </source>
</reference>
<accession>A0A2G5T032</accession>
<keyword evidence="1" id="KW-1133">Transmembrane helix</keyword>
<evidence type="ECO:0000313" key="2">
    <source>
        <dbReference type="EMBL" id="PIC20582.1"/>
    </source>
</evidence>
<feature type="transmembrane region" description="Helical" evidence="1">
    <location>
        <begin position="211"/>
        <end position="230"/>
    </location>
</feature>
<evidence type="ECO:0008006" key="4">
    <source>
        <dbReference type="Google" id="ProtNLM"/>
    </source>
</evidence>
<keyword evidence="3" id="KW-1185">Reference proteome</keyword>
<dbReference type="AlphaFoldDB" id="A0A2G5T032"/>
<evidence type="ECO:0000313" key="3">
    <source>
        <dbReference type="Proteomes" id="UP000230233"/>
    </source>
</evidence>